<dbReference type="EMBL" id="NBSK02000002">
    <property type="protein sequence ID" value="KAJ0221597.1"/>
    <property type="molecule type" value="Genomic_DNA"/>
</dbReference>
<keyword evidence="2" id="KW-1185">Reference proteome</keyword>
<name>A0A9R1XW68_LACSA</name>
<gene>
    <name evidence="1" type="ORF">LSAT_V11C200054650</name>
</gene>
<dbReference type="AlphaFoldDB" id="A0A9R1XW68"/>
<sequence>MLFRSYESGRSSESLECAHHVLVECSLAQSCGVHQASFGNISDLLNFASNGGRCSMKRKILMVICYCMLPSPSMVTDNIISTVYCWVKYRRNLASCNWID</sequence>
<evidence type="ECO:0000313" key="1">
    <source>
        <dbReference type="EMBL" id="KAJ0221597.1"/>
    </source>
</evidence>
<comment type="caution">
    <text evidence="1">The sequence shown here is derived from an EMBL/GenBank/DDBJ whole genome shotgun (WGS) entry which is preliminary data.</text>
</comment>
<protein>
    <submittedName>
        <fullName evidence="1">Uncharacterized protein</fullName>
    </submittedName>
</protein>
<reference evidence="1 2" key="1">
    <citation type="journal article" date="2017" name="Nat. Commun.">
        <title>Genome assembly with in vitro proximity ligation data and whole-genome triplication in lettuce.</title>
        <authorList>
            <person name="Reyes-Chin-Wo S."/>
            <person name="Wang Z."/>
            <person name="Yang X."/>
            <person name="Kozik A."/>
            <person name="Arikit S."/>
            <person name="Song C."/>
            <person name="Xia L."/>
            <person name="Froenicke L."/>
            <person name="Lavelle D.O."/>
            <person name="Truco M.J."/>
            <person name="Xia R."/>
            <person name="Zhu S."/>
            <person name="Xu C."/>
            <person name="Xu H."/>
            <person name="Xu X."/>
            <person name="Cox K."/>
            <person name="Korf I."/>
            <person name="Meyers B.C."/>
            <person name="Michelmore R.W."/>
        </authorList>
    </citation>
    <scope>NUCLEOTIDE SEQUENCE [LARGE SCALE GENOMIC DNA]</scope>
    <source>
        <strain evidence="2">cv. Salinas</strain>
        <tissue evidence="1">Seedlings</tissue>
    </source>
</reference>
<proteinExistence type="predicted"/>
<organism evidence="1 2">
    <name type="scientific">Lactuca sativa</name>
    <name type="common">Garden lettuce</name>
    <dbReference type="NCBI Taxonomy" id="4236"/>
    <lineage>
        <taxon>Eukaryota</taxon>
        <taxon>Viridiplantae</taxon>
        <taxon>Streptophyta</taxon>
        <taxon>Embryophyta</taxon>
        <taxon>Tracheophyta</taxon>
        <taxon>Spermatophyta</taxon>
        <taxon>Magnoliopsida</taxon>
        <taxon>eudicotyledons</taxon>
        <taxon>Gunneridae</taxon>
        <taxon>Pentapetalae</taxon>
        <taxon>asterids</taxon>
        <taxon>campanulids</taxon>
        <taxon>Asterales</taxon>
        <taxon>Asteraceae</taxon>
        <taxon>Cichorioideae</taxon>
        <taxon>Cichorieae</taxon>
        <taxon>Lactucinae</taxon>
        <taxon>Lactuca</taxon>
    </lineage>
</organism>
<accession>A0A9R1XW68</accession>
<evidence type="ECO:0000313" key="2">
    <source>
        <dbReference type="Proteomes" id="UP000235145"/>
    </source>
</evidence>
<dbReference type="Proteomes" id="UP000235145">
    <property type="component" value="Unassembled WGS sequence"/>
</dbReference>